<dbReference type="Proteomes" id="UP000032614">
    <property type="component" value="Chromosome 2"/>
</dbReference>
<dbReference type="RefSeq" id="WP_082094504.1">
    <property type="nucleotide sequence ID" value="NZ_CP010027.1"/>
</dbReference>
<dbReference type="InterPro" id="IPR003406">
    <property type="entry name" value="Glyco_trans_14"/>
</dbReference>
<evidence type="ECO:0000313" key="15">
    <source>
        <dbReference type="EMBL" id="AJZ62764.1"/>
    </source>
</evidence>
<keyword evidence="4" id="KW-0808">Transferase</keyword>
<dbReference type="GeneID" id="66521034"/>
<dbReference type="GO" id="GO:0015012">
    <property type="term" value="P:heparan sulfate proteoglycan biosynthetic process"/>
    <property type="evidence" value="ECO:0007669"/>
    <property type="project" value="TreeGrafter"/>
</dbReference>
<evidence type="ECO:0000256" key="8">
    <source>
        <dbReference type="ARBA" id="ARBA00022968"/>
    </source>
</evidence>
<evidence type="ECO:0000256" key="6">
    <source>
        <dbReference type="ARBA" id="ARBA00022723"/>
    </source>
</evidence>
<evidence type="ECO:0000256" key="5">
    <source>
        <dbReference type="ARBA" id="ARBA00022692"/>
    </source>
</evidence>
<keyword evidence="8" id="KW-0735">Signal-anchor</keyword>
<dbReference type="KEGG" id="bfn:OI25_6160"/>
<keyword evidence="12" id="KW-1015">Disulfide bond</keyword>
<keyword evidence="9" id="KW-1133">Transmembrane helix</keyword>
<dbReference type="AlphaFoldDB" id="A0AAU8TBH5"/>
<organism evidence="15 16">
    <name type="scientific">Paraburkholderia fungorum</name>
    <dbReference type="NCBI Taxonomy" id="134537"/>
    <lineage>
        <taxon>Bacteria</taxon>
        <taxon>Pseudomonadati</taxon>
        <taxon>Pseudomonadota</taxon>
        <taxon>Betaproteobacteria</taxon>
        <taxon>Burkholderiales</taxon>
        <taxon>Burkholderiaceae</taxon>
        <taxon>Paraburkholderia</taxon>
    </lineage>
</organism>
<keyword evidence="5" id="KW-0812">Transmembrane</keyword>
<proteinExistence type="predicted"/>
<gene>
    <name evidence="15" type="ORF">OI25_6160</name>
</gene>
<evidence type="ECO:0000256" key="1">
    <source>
        <dbReference type="ARBA" id="ARBA00004323"/>
    </source>
</evidence>
<keyword evidence="7" id="KW-0256">Endoplasmic reticulum</keyword>
<comment type="subcellular location">
    <subcellularLocation>
        <location evidence="2">Endoplasmic reticulum membrane</location>
        <topology evidence="2">Single-pass type II membrane protein</topology>
    </subcellularLocation>
    <subcellularLocation>
        <location evidence="1">Golgi apparatus membrane</location>
        <topology evidence="1">Single-pass type II membrane protein</topology>
    </subcellularLocation>
</comment>
<evidence type="ECO:0000256" key="7">
    <source>
        <dbReference type="ARBA" id="ARBA00022824"/>
    </source>
</evidence>
<keyword evidence="10" id="KW-0333">Golgi apparatus</keyword>
<evidence type="ECO:0000256" key="3">
    <source>
        <dbReference type="ARBA" id="ARBA00022676"/>
    </source>
</evidence>
<keyword evidence="11" id="KW-0472">Membrane</keyword>
<dbReference type="GO" id="GO:0050650">
    <property type="term" value="P:chondroitin sulfate proteoglycan biosynthetic process"/>
    <property type="evidence" value="ECO:0007669"/>
    <property type="project" value="TreeGrafter"/>
</dbReference>
<evidence type="ECO:0000313" key="16">
    <source>
        <dbReference type="Proteomes" id="UP000032614"/>
    </source>
</evidence>
<evidence type="ECO:0000256" key="2">
    <source>
        <dbReference type="ARBA" id="ARBA00004648"/>
    </source>
</evidence>
<dbReference type="Pfam" id="PF02485">
    <property type="entry name" value="Branch"/>
    <property type="match status" value="1"/>
</dbReference>
<dbReference type="InterPro" id="IPR043538">
    <property type="entry name" value="XYLT"/>
</dbReference>
<evidence type="ECO:0000256" key="13">
    <source>
        <dbReference type="ARBA" id="ARBA00023180"/>
    </source>
</evidence>
<accession>A0AAU8TBH5</accession>
<reference evidence="15 16" key="1">
    <citation type="journal article" date="2015" name="Genome Announc.">
        <title>Complete genome sequences for 59 burkholderia isolates, both pathogenic and near neighbor.</title>
        <authorList>
            <person name="Johnson S.L."/>
            <person name="Bishop-Lilly K.A."/>
            <person name="Ladner J.T."/>
            <person name="Daligault H.E."/>
            <person name="Davenport K.W."/>
            <person name="Jaissle J."/>
            <person name="Frey K.G."/>
            <person name="Koroleva G.I."/>
            <person name="Bruce D.C."/>
            <person name="Coyne S.R."/>
            <person name="Broomall S.M."/>
            <person name="Li P.E."/>
            <person name="Teshima H."/>
            <person name="Gibbons H.S."/>
            <person name="Palacios G.F."/>
            <person name="Rosenzweig C.N."/>
            <person name="Redden C.L."/>
            <person name="Xu Y."/>
            <person name="Minogue T.D."/>
            <person name="Chain P.S."/>
        </authorList>
    </citation>
    <scope>NUCLEOTIDE SEQUENCE [LARGE SCALE GENOMIC DNA]</scope>
    <source>
        <strain evidence="15 16">ATCC BAA-463</strain>
    </source>
</reference>
<evidence type="ECO:0000256" key="12">
    <source>
        <dbReference type="ARBA" id="ARBA00023157"/>
    </source>
</evidence>
<evidence type="ECO:0000256" key="11">
    <source>
        <dbReference type="ARBA" id="ARBA00023136"/>
    </source>
</evidence>
<dbReference type="GO" id="GO:0046872">
    <property type="term" value="F:metal ion binding"/>
    <property type="evidence" value="ECO:0007669"/>
    <property type="project" value="UniProtKB-KW"/>
</dbReference>
<name>A0AAU8TBH5_9BURK</name>
<keyword evidence="13" id="KW-0325">Glycoprotein</keyword>
<keyword evidence="3" id="KW-0328">Glycosyltransferase</keyword>
<dbReference type="PANTHER" id="PTHR46025:SF3">
    <property type="entry name" value="XYLOSYLTRANSFERASE OXT"/>
    <property type="match status" value="1"/>
</dbReference>
<keyword evidence="6" id="KW-0479">Metal-binding</keyword>
<dbReference type="GO" id="GO:0016020">
    <property type="term" value="C:membrane"/>
    <property type="evidence" value="ECO:0007669"/>
    <property type="project" value="InterPro"/>
</dbReference>
<evidence type="ECO:0000256" key="14">
    <source>
        <dbReference type="ARBA" id="ARBA00042865"/>
    </source>
</evidence>
<evidence type="ECO:0000256" key="9">
    <source>
        <dbReference type="ARBA" id="ARBA00022989"/>
    </source>
</evidence>
<dbReference type="GO" id="GO:0030158">
    <property type="term" value="F:protein xylosyltransferase activity"/>
    <property type="evidence" value="ECO:0007669"/>
    <property type="project" value="InterPro"/>
</dbReference>
<protein>
    <recommendedName>
        <fullName evidence="14">Peptide O-xylosyltransferase</fullName>
    </recommendedName>
</protein>
<sequence length="303" mass="35611">MRVAYLMLVHDNPDHFKRVVRKLSSESACFFVHVDKKADLESFKSFEHPNLQFCTERLDCAWGHISLVDATLKLMRLALSSGALCDYFVLLSGACYPLHYPEYIEMFFNRNRGTEFIEIFKFPDTQYGKPIERLTRYWIRKGGPFNFLRWRMQKILNFLLPARRYDIALGSACPMAGSQWWALSRSAVSYTLNFLDEHPCFYKFFRHVDCPDELVFQTVLWNSDFRSKISHSLTFTHWLPNSRGPENIDLNFIDIFRKTPVLDSPYNNCPHVKREVVFARKFCRNSNVLDLIDKLVVNKFGEG</sequence>
<dbReference type="EMBL" id="CP010027">
    <property type="protein sequence ID" value="AJZ62764.1"/>
    <property type="molecule type" value="Genomic_DNA"/>
</dbReference>
<evidence type="ECO:0000256" key="4">
    <source>
        <dbReference type="ARBA" id="ARBA00022679"/>
    </source>
</evidence>
<evidence type="ECO:0000256" key="10">
    <source>
        <dbReference type="ARBA" id="ARBA00023034"/>
    </source>
</evidence>
<dbReference type="PANTHER" id="PTHR46025">
    <property type="entry name" value="XYLOSYLTRANSFERASE OXT"/>
    <property type="match status" value="1"/>
</dbReference>